<dbReference type="AlphaFoldDB" id="A0A165BLG4"/>
<dbReference type="RefSeq" id="XP_040759010.1">
    <property type="nucleotide sequence ID" value="XM_040905112.1"/>
</dbReference>
<evidence type="ECO:0000313" key="3">
    <source>
        <dbReference type="Proteomes" id="UP000076871"/>
    </source>
</evidence>
<evidence type="ECO:0000313" key="2">
    <source>
        <dbReference type="EMBL" id="KZT01270.1"/>
    </source>
</evidence>
<gene>
    <name evidence="2" type="ORF">LAESUDRAFT_664333</name>
</gene>
<dbReference type="GeneID" id="63822142"/>
<name>A0A165BLG4_9APHY</name>
<dbReference type="STRING" id="1314785.A0A165BLG4"/>
<feature type="region of interest" description="Disordered" evidence="1">
    <location>
        <begin position="158"/>
        <end position="179"/>
    </location>
</feature>
<proteinExistence type="predicted"/>
<feature type="compositionally biased region" description="Low complexity" evidence="1">
    <location>
        <begin position="225"/>
        <end position="237"/>
    </location>
</feature>
<sequence>MYNLVKKRVMPCFAIAPMPIEANTLFKLDVDDDIWQDISLEDDYQEGPVPLWLGDEAVQAGIKSLLLLDQCREEDRRLRDEQCAMQEWMKEEWACLGAAEHKAHWARRCHLCRLCVTWQSRVCSILCSHPMLKSWGPSQDELRDAAVYSVTGLWEEETATGGQKNATGEQNVSEDEDDEDCNFTEIEGDEKEGELLDVVEAVALADAYHVSVEVDSDSDIGEEVLSLTSPVRRTSSSPRKRHLK</sequence>
<feature type="compositionally biased region" description="Polar residues" evidence="1">
    <location>
        <begin position="160"/>
        <end position="171"/>
    </location>
</feature>
<organism evidence="2 3">
    <name type="scientific">Laetiporus sulphureus 93-53</name>
    <dbReference type="NCBI Taxonomy" id="1314785"/>
    <lineage>
        <taxon>Eukaryota</taxon>
        <taxon>Fungi</taxon>
        <taxon>Dikarya</taxon>
        <taxon>Basidiomycota</taxon>
        <taxon>Agaricomycotina</taxon>
        <taxon>Agaricomycetes</taxon>
        <taxon>Polyporales</taxon>
        <taxon>Laetiporus</taxon>
    </lineage>
</organism>
<dbReference type="EMBL" id="KV427667">
    <property type="protein sequence ID" value="KZT01270.1"/>
    <property type="molecule type" value="Genomic_DNA"/>
</dbReference>
<protein>
    <submittedName>
        <fullName evidence="2">Uncharacterized protein</fullName>
    </submittedName>
</protein>
<dbReference type="OrthoDB" id="2976829at2759"/>
<dbReference type="InParanoid" id="A0A165BLG4"/>
<reference evidence="2 3" key="1">
    <citation type="journal article" date="2016" name="Mol. Biol. Evol.">
        <title>Comparative Genomics of Early-Diverging Mushroom-Forming Fungi Provides Insights into the Origins of Lignocellulose Decay Capabilities.</title>
        <authorList>
            <person name="Nagy L.G."/>
            <person name="Riley R."/>
            <person name="Tritt A."/>
            <person name="Adam C."/>
            <person name="Daum C."/>
            <person name="Floudas D."/>
            <person name="Sun H."/>
            <person name="Yadav J.S."/>
            <person name="Pangilinan J."/>
            <person name="Larsson K.H."/>
            <person name="Matsuura K."/>
            <person name="Barry K."/>
            <person name="Labutti K."/>
            <person name="Kuo R."/>
            <person name="Ohm R.A."/>
            <person name="Bhattacharya S.S."/>
            <person name="Shirouzu T."/>
            <person name="Yoshinaga Y."/>
            <person name="Martin F.M."/>
            <person name="Grigoriev I.V."/>
            <person name="Hibbett D.S."/>
        </authorList>
    </citation>
    <scope>NUCLEOTIDE SEQUENCE [LARGE SCALE GENOMIC DNA]</scope>
    <source>
        <strain evidence="2 3">93-53</strain>
    </source>
</reference>
<dbReference type="Proteomes" id="UP000076871">
    <property type="component" value="Unassembled WGS sequence"/>
</dbReference>
<evidence type="ECO:0000256" key="1">
    <source>
        <dbReference type="SAM" id="MobiDB-lite"/>
    </source>
</evidence>
<keyword evidence="3" id="KW-1185">Reference proteome</keyword>
<accession>A0A165BLG4</accession>
<feature type="region of interest" description="Disordered" evidence="1">
    <location>
        <begin position="215"/>
        <end position="244"/>
    </location>
</feature>